<dbReference type="SUPFAM" id="SSF53448">
    <property type="entry name" value="Nucleotide-diphospho-sugar transferases"/>
    <property type="match status" value="1"/>
</dbReference>
<accession>A0A7W9CH01</accession>
<dbReference type="AlphaFoldDB" id="A0A7W9CH01"/>
<organism evidence="2 3">
    <name type="scientific">Brevundimonas variabilis</name>
    <dbReference type="NCBI Taxonomy" id="74312"/>
    <lineage>
        <taxon>Bacteria</taxon>
        <taxon>Pseudomonadati</taxon>
        <taxon>Pseudomonadota</taxon>
        <taxon>Alphaproteobacteria</taxon>
        <taxon>Caulobacterales</taxon>
        <taxon>Caulobacteraceae</taxon>
        <taxon>Brevundimonas</taxon>
    </lineage>
</organism>
<dbReference type="GO" id="GO:0016020">
    <property type="term" value="C:membrane"/>
    <property type="evidence" value="ECO:0007669"/>
    <property type="project" value="GOC"/>
</dbReference>
<keyword evidence="1" id="KW-0808">Transferase</keyword>
<dbReference type="RefSeq" id="WP_183212213.1">
    <property type="nucleotide sequence ID" value="NZ_JACHOR010000001.1"/>
</dbReference>
<comment type="caution">
    <text evidence="2">The sequence shown here is derived from an EMBL/GenBank/DDBJ whole genome shotgun (WGS) entry which is preliminary data.</text>
</comment>
<dbReference type="InterPro" id="IPR051706">
    <property type="entry name" value="Glycosyltransferase_domain"/>
</dbReference>
<gene>
    <name evidence="2" type="ORF">GGR13_000893</name>
</gene>
<dbReference type="EMBL" id="JACHOR010000001">
    <property type="protein sequence ID" value="MBB5745321.1"/>
    <property type="molecule type" value="Genomic_DNA"/>
</dbReference>
<proteinExistence type="predicted"/>
<dbReference type="PANTHER" id="PTHR32385:SF15">
    <property type="entry name" value="INOSITOL PHOSPHOCERAMIDE MANNOSYLTRANSFERASE 1"/>
    <property type="match status" value="1"/>
</dbReference>
<reference evidence="2 3" key="1">
    <citation type="submission" date="2020-08" db="EMBL/GenBank/DDBJ databases">
        <title>Genomic Encyclopedia of Type Strains, Phase IV (KMG-IV): sequencing the most valuable type-strain genomes for metagenomic binning, comparative biology and taxonomic classification.</title>
        <authorList>
            <person name="Goeker M."/>
        </authorList>
    </citation>
    <scope>NUCLEOTIDE SEQUENCE [LARGE SCALE GENOMIC DNA]</scope>
    <source>
        <strain evidence="2 3">DSM 4737</strain>
    </source>
</reference>
<dbReference type="Gene3D" id="3.90.550.20">
    <property type="match status" value="1"/>
</dbReference>
<evidence type="ECO:0000313" key="3">
    <source>
        <dbReference type="Proteomes" id="UP000545037"/>
    </source>
</evidence>
<evidence type="ECO:0000256" key="1">
    <source>
        <dbReference type="ARBA" id="ARBA00022679"/>
    </source>
</evidence>
<dbReference type="PANTHER" id="PTHR32385">
    <property type="entry name" value="MANNOSYL PHOSPHORYLINOSITOL CERAMIDE SYNTHASE"/>
    <property type="match status" value="1"/>
</dbReference>
<dbReference type="GO" id="GO:0000030">
    <property type="term" value="F:mannosyltransferase activity"/>
    <property type="evidence" value="ECO:0007669"/>
    <property type="project" value="TreeGrafter"/>
</dbReference>
<dbReference type="InterPro" id="IPR029044">
    <property type="entry name" value="Nucleotide-diphossugar_trans"/>
</dbReference>
<keyword evidence="3" id="KW-1185">Reference proteome</keyword>
<dbReference type="Proteomes" id="UP000545037">
    <property type="component" value="Unassembled WGS sequence"/>
</dbReference>
<evidence type="ECO:0000313" key="2">
    <source>
        <dbReference type="EMBL" id="MBB5745321.1"/>
    </source>
</evidence>
<dbReference type="InterPro" id="IPR007577">
    <property type="entry name" value="GlycoTrfase_DXD_sugar-bd_CS"/>
</dbReference>
<dbReference type="GO" id="GO:0051999">
    <property type="term" value="P:mannosyl-inositol phosphorylceramide biosynthetic process"/>
    <property type="evidence" value="ECO:0007669"/>
    <property type="project" value="TreeGrafter"/>
</dbReference>
<name>A0A7W9CH01_9CAUL</name>
<sequence length="234" mass="26733">MTARSATFTYWDSDDLGAISAHREHWRGYFPAHAVVTRDAARRLLAHRSPRHLETFDRIALPACRSDIARLLQLEEEGGLYVDAHCAVLDSDGILARHHLLDSVDLVVSTRHAPNFARTMPHNSIVWCRPGAPVVSRLLDKALDNLAAKAERERVHGFEAYHVWDLTGPGVFWRELFDVEATEGQLKREWDGKVATIFETHNPIRRHVFVGYRGPGDHWSERQRSECLFNTPRT</sequence>
<dbReference type="Pfam" id="PF04488">
    <property type="entry name" value="Gly_transf_sug"/>
    <property type="match status" value="1"/>
</dbReference>
<protein>
    <submittedName>
        <fullName evidence="2">Uncharacterized protein</fullName>
    </submittedName>
</protein>